<evidence type="ECO:0000313" key="6">
    <source>
        <dbReference type="EMBL" id="GEJ59457.1"/>
    </source>
</evidence>
<dbReference type="PANTHER" id="PTHR33867:SF1">
    <property type="entry name" value="RIBOSOME MATURATION FACTOR RIMP"/>
    <property type="match status" value="1"/>
</dbReference>
<dbReference type="Proteomes" id="UP000503640">
    <property type="component" value="Unassembled WGS sequence"/>
</dbReference>
<dbReference type="InterPro" id="IPR003728">
    <property type="entry name" value="Ribosome_maturation_RimP"/>
</dbReference>
<keyword evidence="2 3" id="KW-0690">Ribosome biogenesis</keyword>
<evidence type="ECO:0000313" key="7">
    <source>
        <dbReference type="Proteomes" id="UP000503640"/>
    </source>
</evidence>
<evidence type="ECO:0000256" key="2">
    <source>
        <dbReference type="ARBA" id="ARBA00022517"/>
    </source>
</evidence>
<gene>
    <name evidence="3 6" type="primary">rimP</name>
    <name evidence="6" type="ORF">AMYX_41980</name>
</gene>
<accession>A0A7I9VU17</accession>
<dbReference type="GO" id="GO:0006412">
    <property type="term" value="P:translation"/>
    <property type="evidence" value="ECO:0007669"/>
    <property type="project" value="TreeGrafter"/>
</dbReference>
<dbReference type="RefSeq" id="WP_176068968.1">
    <property type="nucleotide sequence ID" value="NZ_BJTG01000014.1"/>
</dbReference>
<dbReference type="InterPro" id="IPR036847">
    <property type="entry name" value="RimP_C_sf"/>
</dbReference>
<feature type="domain" description="Ribosome maturation factor RimP N-terminal" evidence="4">
    <location>
        <begin position="16"/>
        <end position="88"/>
    </location>
</feature>
<protein>
    <recommendedName>
        <fullName evidence="3">Ribosome maturation factor RimP</fullName>
    </recommendedName>
</protein>
<evidence type="ECO:0000259" key="5">
    <source>
        <dbReference type="Pfam" id="PF17384"/>
    </source>
</evidence>
<name>A0A7I9VU17_9BACT</name>
<reference evidence="7" key="1">
    <citation type="journal article" date="2020" name="Appl. Environ. Microbiol.">
        <title>Diazotrophic Anaeromyxobacter Isolates from Soils.</title>
        <authorList>
            <person name="Masuda Y."/>
            <person name="Yamanaka H."/>
            <person name="Xu Z.X."/>
            <person name="Shiratori Y."/>
            <person name="Aono T."/>
            <person name="Amachi S."/>
            <person name="Senoo K."/>
            <person name="Itoh H."/>
        </authorList>
    </citation>
    <scope>NUCLEOTIDE SEQUENCE [LARGE SCALE GENOMIC DNA]</scope>
    <source>
        <strain evidence="7">R267</strain>
    </source>
</reference>
<dbReference type="GO" id="GO:0000028">
    <property type="term" value="P:ribosomal small subunit assembly"/>
    <property type="evidence" value="ECO:0007669"/>
    <property type="project" value="TreeGrafter"/>
</dbReference>
<dbReference type="HAMAP" id="MF_01077">
    <property type="entry name" value="RimP"/>
    <property type="match status" value="1"/>
</dbReference>
<dbReference type="CDD" id="cd01734">
    <property type="entry name" value="YlxS_C"/>
    <property type="match status" value="1"/>
</dbReference>
<keyword evidence="7" id="KW-1185">Reference proteome</keyword>
<dbReference type="AlphaFoldDB" id="A0A7I9VU17"/>
<dbReference type="InterPro" id="IPR035956">
    <property type="entry name" value="RimP_N_sf"/>
</dbReference>
<evidence type="ECO:0000259" key="4">
    <source>
        <dbReference type="Pfam" id="PF02576"/>
    </source>
</evidence>
<dbReference type="FunFam" id="3.30.300.70:FF:000001">
    <property type="entry name" value="Ribosome maturation factor RimP"/>
    <property type="match status" value="1"/>
</dbReference>
<feature type="domain" description="Ribosome maturation factor RimP C-terminal" evidence="5">
    <location>
        <begin position="91"/>
        <end position="160"/>
    </location>
</feature>
<dbReference type="SUPFAM" id="SSF74942">
    <property type="entry name" value="YhbC-like, C-terminal domain"/>
    <property type="match status" value="1"/>
</dbReference>
<keyword evidence="1 3" id="KW-0963">Cytoplasm</keyword>
<evidence type="ECO:0000256" key="3">
    <source>
        <dbReference type="HAMAP-Rule" id="MF_01077"/>
    </source>
</evidence>
<dbReference type="Gene3D" id="2.30.30.180">
    <property type="entry name" value="Ribosome maturation factor RimP, C-terminal domain"/>
    <property type="match status" value="1"/>
</dbReference>
<dbReference type="PANTHER" id="PTHR33867">
    <property type="entry name" value="RIBOSOME MATURATION FACTOR RIMP"/>
    <property type="match status" value="1"/>
</dbReference>
<dbReference type="Pfam" id="PF02576">
    <property type="entry name" value="RimP_N"/>
    <property type="match status" value="1"/>
</dbReference>
<proteinExistence type="inferred from homology"/>
<dbReference type="SUPFAM" id="SSF75420">
    <property type="entry name" value="YhbC-like, N-terminal domain"/>
    <property type="match status" value="1"/>
</dbReference>
<comment type="subcellular location">
    <subcellularLocation>
        <location evidence="3">Cytoplasm</location>
    </subcellularLocation>
</comment>
<comment type="caution">
    <text evidence="6">The sequence shown here is derived from an EMBL/GenBank/DDBJ whole genome shotgun (WGS) entry which is preliminary data.</text>
</comment>
<dbReference type="EMBL" id="BJTG01000014">
    <property type="protein sequence ID" value="GEJ59457.1"/>
    <property type="molecule type" value="Genomic_DNA"/>
</dbReference>
<dbReference type="GO" id="GO:0005829">
    <property type="term" value="C:cytosol"/>
    <property type="evidence" value="ECO:0007669"/>
    <property type="project" value="TreeGrafter"/>
</dbReference>
<comment type="similarity">
    <text evidence="3">Belongs to the RimP family.</text>
</comment>
<dbReference type="InterPro" id="IPR028998">
    <property type="entry name" value="RimP_C"/>
</dbReference>
<organism evidence="6 7">
    <name type="scientific">Anaeromyxobacter diazotrophicus</name>
    <dbReference type="NCBI Taxonomy" id="2590199"/>
    <lineage>
        <taxon>Bacteria</taxon>
        <taxon>Pseudomonadati</taxon>
        <taxon>Myxococcota</taxon>
        <taxon>Myxococcia</taxon>
        <taxon>Myxococcales</taxon>
        <taxon>Cystobacterineae</taxon>
        <taxon>Anaeromyxobacteraceae</taxon>
        <taxon>Anaeromyxobacter</taxon>
    </lineage>
</organism>
<sequence length="168" mass="18866">MTAIGSESVADQARRLLEPVIAREGFELVEVEWGREGSSWVLRLFVDRPGGVTIDHCQELSRTIEPILDVEDFIEPAYALEVSSPGLDRPLRKPADFERFAGQRVQVKTYGPIDTPAGPRKNWSGTLKGFKDGAVELDVDGTVHRIPHDRIAKAHLEYDFEADLKRKE</sequence>
<evidence type="ECO:0000256" key="1">
    <source>
        <dbReference type="ARBA" id="ARBA00022490"/>
    </source>
</evidence>
<dbReference type="Gene3D" id="3.30.300.70">
    <property type="entry name" value="RimP-like superfamily, N-terminal"/>
    <property type="match status" value="1"/>
</dbReference>
<dbReference type="InterPro" id="IPR028989">
    <property type="entry name" value="RimP_N"/>
</dbReference>
<comment type="function">
    <text evidence="3">Required for maturation of 30S ribosomal subunits.</text>
</comment>
<dbReference type="Pfam" id="PF17384">
    <property type="entry name" value="DUF150_C"/>
    <property type="match status" value="1"/>
</dbReference>